<keyword evidence="1" id="KW-0460">Magnesium</keyword>
<dbReference type="RefSeq" id="XP_068359441.1">
    <property type="nucleotide sequence ID" value="XM_068504485.1"/>
</dbReference>
<gene>
    <name evidence="2" type="ORF">TRFO_25641</name>
</gene>
<evidence type="ECO:0000313" key="3">
    <source>
        <dbReference type="Proteomes" id="UP000179807"/>
    </source>
</evidence>
<comment type="caution">
    <text evidence="2">The sequence shown here is derived from an EMBL/GenBank/DDBJ whole genome shotgun (WGS) entry which is preliminary data.</text>
</comment>
<feature type="binding site" evidence="1">
    <location>
        <position position="417"/>
    </location>
    <ligand>
        <name>Mg(2+)</name>
        <dbReference type="ChEBI" id="CHEBI:18420"/>
        <label>1</label>
    </ligand>
</feature>
<protein>
    <submittedName>
        <fullName evidence="2">ADP-ribosylation/crystallin J1</fullName>
    </submittedName>
</protein>
<feature type="binding site" evidence="1">
    <location>
        <position position="415"/>
    </location>
    <ligand>
        <name>Mg(2+)</name>
        <dbReference type="ChEBI" id="CHEBI:18420"/>
        <label>1</label>
    </ligand>
</feature>
<evidence type="ECO:0000256" key="1">
    <source>
        <dbReference type="PIRSR" id="PIRSR605502-1"/>
    </source>
</evidence>
<organism evidence="2 3">
    <name type="scientific">Tritrichomonas foetus</name>
    <dbReference type="NCBI Taxonomy" id="1144522"/>
    <lineage>
        <taxon>Eukaryota</taxon>
        <taxon>Metamonada</taxon>
        <taxon>Parabasalia</taxon>
        <taxon>Tritrichomonadida</taxon>
        <taxon>Tritrichomonadidae</taxon>
        <taxon>Tritrichomonas</taxon>
    </lineage>
</organism>
<dbReference type="EMBL" id="MLAK01000729">
    <property type="protein sequence ID" value="OHT06305.1"/>
    <property type="molecule type" value="Genomic_DNA"/>
</dbReference>
<feature type="binding site" evidence="1">
    <location>
        <position position="210"/>
    </location>
    <ligand>
        <name>Mg(2+)</name>
        <dbReference type="ChEBI" id="CHEBI:18420"/>
        <label>1</label>
    </ligand>
</feature>
<dbReference type="VEuPathDB" id="TrichDB:TRFO_25641"/>
<dbReference type="Pfam" id="PF03747">
    <property type="entry name" value="ADP_ribosyl_GH"/>
    <property type="match status" value="1"/>
</dbReference>
<feature type="binding site" evidence="1">
    <location>
        <position position="209"/>
    </location>
    <ligand>
        <name>Mg(2+)</name>
        <dbReference type="ChEBI" id="CHEBI:18420"/>
        <label>1</label>
    </ligand>
</feature>
<dbReference type="GO" id="GO:0046872">
    <property type="term" value="F:metal ion binding"/>
    <property type="evidence" value="ECO:0007669"/>
    <property type="project" value="UniProtKB-KW"/>
</dbReference>
<proteinExistence type="predicted"/>
<dbReference type="AlphaFoldDB" id="A0A1J4K4D0"/>
<dbReference type="SUPFAM" id="SSF101478">
    <property type="entry name" value="ADP-ribosylglycohydrolase"/>
    <property type="match status" value="1"/>
</dbReference>
<evidence type="ECO:0000313" key="2">
    <source>
        <dbReference type="EMBL" id="OHT06305.1"/>
    </source>
</evidence>
<dbReference type="Proteomes" id="UP000179807">
    <property type="component" value="Unassembled WGS sequence"/>
</dbReference>
<dbReference type="InterPro" id="IPR036705">
    <property type="entry name" value="Ribosyl_crysJ1_sf"/>
</dbReference>
<keyword evidence="3" id="KW-1185">Reference proteome</keyword>
<dbReference type="InterPro" id="IPR005502">
    <property type="entry name" value="Ribosyl_crysJ1"/>
</dbReference>
<dbReference type="GeneID" id="94839189"/>
<comment type="cofactor">
    <cofactor evidence="1">
        <name>Mg(2+)</name>
        <dbReference type="ChEBI" id="CHEBI:18420"/>
    </cofactor>
    <text evidence="1">Binds 2 magnesium ions per subunit.</text>
</comment>
<reference evidence="2" key="1">
    <citation type="submission" date="2016-10" db="EMBL/GenBank/DDBJ databases">
        <authorList>
            <person name="Benchimol M."/>
            <person name="Almeida L.G."/>
            <person name="Vasconcelos A.T."/>
            <person name="Perreira-Neves A."/>
            <person name="Rosa I.A."/>
            <person name="Tasca T."/>
            <person name="Bogo M.R."/>
            <person name="de Souza W."/>
        </authorList>
    </citation>
    <scope>NUCLEOTIDE SEQUENCE [LARGE SCALE GENOMIC DNA]</scope>
    <source>
        <strain evidence="2">K</strain>
    </source>
</reference>
<dbReference type="Gene3D" id="1.10.4080.10">
    <property type="entry name" value="ADP-ribosylation/Crystallin J1"/>
    <property type="match status" value="1"/>
</dbReference>
<accession>A0A1J4K4D0</accession>
<name>A0A1J4K4D0_9EUKA</name>
<sequence>MKRAWEYDYELIQNAVPKMIEDSEKNWEGAFDDDVLEYSRISELWWSNVPGSNAPEQLIIAAILSMYNMGYDVTSAEALIPSGISAFEAKDKIALSKITGEIFHYLNTAPIIKDHPHWKFPQYNTFTDYESKVDFQKVYEMINEHQKSEKKLICEINYDDLYNKNLAGWTAQIVGGALGTAIEGYCTKQLKKAFGEIRNYVREPNTYNDDITYEIAFLEAFKIHGIEVTSKDIALEWLGRIPRGWSAEDVALRNLRLGIFPPESAKRANPYQEWIGAQMRGAVCGMVCPGDPKLAADFAFRDAQISHCNSGILGEVFNSILISLSYVLTDCKLLVKTAIDLIPSDSEYYSVISFAFNQCESSKSWEEAWIPCEDKFKEFDWIHSFPNAAAEVISIYFSENKLDECLHIIAMEGQDVDCNAAQVATIFGIMNGMNGIDKRWTEPLGDDVQTYMRGYEKTTLQELAKLTTDSSFSAFN</sequence>
<keyword evidence="1" id="KW-0479">Metal-binding</keyword>